<gene>
    <name evidence="5" type="ORF">Y958_00675</name>
</gene>
<sequence length="158" mass="17998">MPPDLQLNRFLPYRLNILSKKVSLALATRYQERFGLSIPEWRVFATLGQEQPLSSNDIVERTAMDKAKVSRAVNRLVAAGLLDRQAHPRDQRLLRLSFSPRGRDLYAQVAREALAWEGQLLSVLTDTERAQLWALMEKLERRVAEEIPASVSLSDSLD</sequence>
<evidence type="ECO:0000256" key="3">
    <source>
        <dbReference type="ARBA" id="ARBA00023163"/>
    </source>
</evidence>
<dbReference type="PANTHER" id="PTHR35790">
    <property type="entry name" value="HTH-TYPE TRANSCRIPTIONAL REGULATOR PCHR"/>
    <property type="match status" value="1"/>
</dbReference>
<evidence type="ECO:0000313" key="5">
    <source>
        <dbReference type="EMBL" id="ASG19501.1"/>
    </source>
</evidence>
<dbReference type="Proteomes" id="UP000197153">
    <property type="component" value="Chromosome 1"/>
</dbReference>
<dbReference type="PROSITE" id="PS50995">
    <property type="entry name" value="HTH_MARR_2"/>
    <property type="match status" value="1"/>
</dbReference>
<evidence type="ECO:0000313" key="6">
    <source>
        <dbReference type="Proteomes" id="UP000197153"/>
    </source>
</evidence>
<reference evidence="5 6" key="1">
    <citation type="submission" date="2017-06" db="EMBL/GenBank/DDBJ databases">
        <title>Complete genome sequence of Nitrospirillum amazonense strain CBAmC, an endophytic nitrogen-fixing and plant growth-promoting bacterium, isolated from sugarcane.</title>
        <authorList>
            <person name="Schwab S."/>
            <person name="dos Santos Teixeira K.R."/>
            <person name="Simoes Araujo J.L."/>
            <person name="Soares Vidal M."/>
            <person name="Borges de Freitas H.R."/>
            <person name="Rivello Crivelaro A.L."/>
            <person name="Bueno de Camargo Nunes A."/>
            <person name="dos Santos C.M."/>
            <person name="Palmeira da Silva Rosa D."/>
            <person name="da Silva Padilha D."/>
            <person name="da Silva E."/>
            <person name="Araujo Terra L."/>
            <person name="Soares Mendes V."/>
            <person name="Farinelli L."/>
            <person name="Magalhaes Cruz L."/>
            <person name="Baldani J.I."/>
        </authorList>
    </citation>
    <scope>NUCLEOTIDE SEQUENCE [LARGE SCALE GENOMIC DNA]</scope>
    <source>
        <strain evidence="5 6">CBAmC</strain>
    </source>
</reference>
<dbReference type="KEGG" id="nao:Y958_00675"/>
<dbReference type="InterPro" id="IPR036390">
    <property type="entry name" value="WH_DNA-bd_sf"/>
</dbReference>
<keyword evidence="3" id="KW-0804">Transcription</keyword>
<keyword evidence="2" id="KW-0238">DNA-binding</keyword>
<feature type="domain" description="HTH marR-type" evidence="4">
    <location>
        <begin position="8"/>
        <end position="141"/>
    </location>
</feature>
<name>A0A248JLT7_9PROT</name>
<dbReference type="PANTHER" id="PTHR35790:SF4">
    <property type="entry name" value="HTH-TYPE TRANSCRIPTIONAL REGULATOR PCHR"/>
    <property type="match status" value="1"/>
</dbReference>
<dbReference type="SMART" id="SM00347">
    <property type="entry name" value="HTH_MARR"/>
    <property type="match status" value="1"/>
</dbReference>
<keyword evidence="1" id="KW-0805">Transcription regulation</keyword>
<dbReference type="InterPro" id="IPR000835">
    <property type="entry name" value="HTH_MarR-typ"/>
</dbReference>
<evidence type="ECO:0000259" key="4">
    <source>
        <dbReference type="PROSITE" id="PS50995"/>
    </source>
</evidence>
<organism evidence="5 6">
    <name type="scientific">Nitrospirillum viridazoti CBAmc</name>
    <dbReference type="NCBI Taxonomy" id="1441467"/>
    <lineage>
        <taxon>Bacteria</taxon>
        <taxon>Pseudomonadati</taxon>
        <taxon>Pseudomonadota</taxon>
        <taxon>Alphaproteobacteria</taxon>
        <taxon>Rhodospirillales</taxon>
        <taxon>Azospirillaceae</taxon>
        <taxon>Nitrospirillum</taxon>
        <taxon>Nitrospirillum viridazoti</taxon>
    </lineage>
</organism>
<evidence type="ECO:0000256" key="1">
    <source>
        <dbReference type="ARBA" id="ARBA00023015"/>
    </source>
</evidence>
<dbReference type="EMBL" id="CP022110">
    <property type="protein sequence ID" value="ASG19501.1"/>
    <property type="molecule type" value="Genomic_DNA"/>
</dbReference>
<dbReference type="GO" id="GO:0003677">
    <property type="term" value="F:DNA binding"/>
    <property type="evidence" value="ECO:0007669"/>
    <property type="project" value="UniProtKB-KW"/>
</dbReference>
<dbReference type="RefSeq" id="WP_088870502.1">
    <property type="nucleotide sequence ID" value="NZ_CP022110.1"/>
</dbReference>
<keyword evidence="6" id="KW-1185">Reference proteome</keyword>
<dbReference type="PRINTS" id="PR00598">
    <property type="entry name" value="HTHMARR"/>
</dbReference>
<dbReference type="GO" id="GO:0003700">
    <property type="term" value="F:DNA-binding transcription factor activity"/>
    <property type="evidence" value="ECO:0007669"/>
    <property type="project" value="InterPro"/>
</dbReference>
<proteinExistence type="predicted"/>
<dbReference type="Pfam" id="PF12802">
    <property type="entry name" value="MarR_2"/>
    <property type="match status" value="1"/>
</dbReference>
<dbReference type="InterPro" id="IPR036388">
    <property type="entry name" value="WH-like_DNA-bd_sf"/>
</dbReference>
<evidence type="ECO:0000256" key="2">
    <source>
        <dbReference type="ARBA" id="ARBA00023125"/>
    </source>
</evidence>
<protein>
    <submittedName>
        <fullName evidence="5">MarR family transcriptional regulator</fullName>
    </submittedName>
</protein>
<accession>A0A248JLT7</accession>
<dbReference type="Gene3D" id="1.10.10.10">
    <property type="entry name" value="Winged helix-like DNA-binding domain superfamily/Winged helix DNA-binding domain"/>
    <property type="match status" value="1"/>
</dbReference>
<dbReference type="SUPFAM" id="SSF46785">
    <property type="entry name" value="Winged helix' DNA-binding domain"/>
    <property type="match status" value="1"/>
</dbReference>
<dbReference type="AlphaFoldDB" id="A0A248JLT7"/>
<dbReference type="InterPro" id="IPR052067">
    <property type="entry name" value="Metal_resp_HTH_trans_reg"/>
</dbReference>